<dbReference type="Pfam" id="PF13428">
    <property type="entry name" value="TPR_14"/>
    <property type="match status" value="1"/>
</dbReference>
<feature type="repeat" description="TPR" evidence="2">
    <location>
        <begin position="76"/>
        <end position="109"/>
    </location>
</feature>
<dbReference type="InterPro" id="IPR011990">
    <property type="entry name" value="TPR-like_helical_dom_sf"/>
</dbReference>
<dbReference type="AlphaFoldDB" id="A0A1T5F460"/>
<dbReference type="Proteomes" id="UP000189818">
    <property type="component" value="Unassembled WGS sequence"/>
</dbReference>
<keyword evidence="1" id="KW-0808">Transferase</keyword>
<dbReference type="SMART" id="SM00028">
    <property type="entry name" value="TPR"/>
    <property type="match status" value="4"/>
</dbReference>
<organism evidence="3 4">
    <name type="scientific">Rhizorhabdus histidinilytica</name>
    <dbReference type="NCBI Taxonomy" id="439228"/>
    <lineage>
        <taxon>Bacteria</taxon>
        <taxon>Pseudomonadati</taxon>
        <taxon>Pseudomonadota</taxon>
        <taxon>Alphaproteobacteria</taxon>
        <taxon>Sphingomonadales</taxon>
        <taxon>Sphingomonadaceae</taxon>
        <taxon>Rhizorhabdus</taxon>
    </lineage>
</organism>
<reference evidence="4" key="1">
    <citation type="submission" date="2017-02" db="EMBL/GenBank/DDBJ databases">
        <authorList>
            <person name="Varghese N."/>
            <person name="Submissions S."/>
        </authorList>
    </citation>
    <scope>NUCLEOTIDE SEQUENCE [LARGE SCALE GENOMIC DNA]</scope>
    <source>
        <strain evidence="4">UM2</strain>
    </source>
</reference>
<protein>
    <submittedName>
        <fullName evidence="3">Tetratricopeptide repeat-containing protein</fullName>
    </submittedName>
</protein>
<dbReference type="SUPFAM" id="SSF52540">
    <property type="entry name" value="P-loop containing nucleoside triphosphate hydrolases"/>
    <property type="match status" value="1"/>
</dbReference>
<name>A0A1T5F460_9SPHN</name>
<evidence type="ECO:0000313" key="4">
    <source>
        <dbReference type="Proteomes" id="UP000189818"/>
    </source>
</evidence>
<dbReference type="STRING" id="439228.SAMN06295920_108124"/>
<dbReference type="PANTHER" id="PTHR12788">
    <property type="entry name" value="PROTEIN-TYROSINE SULFOTRANSFERASE 2"/>
    <property type="match status" value="1"/>
</dbReference>
<dbReference type="InterPro" id="IPR027417">
    <property type="entry name" value="P-loop_NTPase"/>
</dbReference>
<dbReference type="RefSeq" id="WP_079649490.1">
    <property type="nucleotide sequence ID" value="NZ_FUYM01000008.1"/>
</dbReference>
<dbReference type="Gene3D" id="1.25.40.10">
    <property type="entry name" value="Tetratricopeptide repeat domain"/>
    <property type="match status" value="1"/>
</dbReference>
<dbReference type="PANTHER" id="PTHR12788:SF10">
    <property type="entry name" value="PROTEIN-TYROSINE SULFOTRANSFERASE"/>
    <property type="match status" value="1"/>
</dbReference>
<dbReference type="InterPro" id="IPR019734">
    <property type="entry name" value="TPR_rpt"/>
</dbReference>
<proteinExistence type="predicted"/>
<evidence type="ECO:0000256" key="2">
    <source>
        <dbReference type="PROSITE-ProRule" id="PRU00339"/>
    </source>
</evidence>
<evidence type="ECO:0000256" key="1">
    <source>
        <dbReference type="ARBA" id="ARBA00022679"/>
    </source>
</evidence>
<dbReference type="EMBL" id="FUYM01000008">
    <property type="protein sequence ID" value="SKB90973.1"/>
    <property type="molecule type" value="Genomic_DNA"/>
</dbReference>
<dbReference type="GO" id="GO:0008476">
    <property type="term" value="F:protein-tyrosine sulfotransferase activity"/>
    <property type="evidence" value="ECO:0007669"/>
    <property type="project" value="InterPro"/>
</dbReference>
<dbReference type="PROSITE" id="PS50005">
    <property type="entry name" value="TPR"/>
    <property type="match status" value="2"/>
</dbReference>
<dbReference type="OrthoDB" id="9800698at2"/>
<keyword evidence="2" id="KW-0802">TPR repeat</keyword>
<feature type="repeat" description="TPR" evidence="2">
    <location>
        <begin position="178"/>
        <end position="211"/>
    </location>
</feature>
<accession>A0A1T5F460</accession>
<gene>
    <name evidence="3" type="ORF">SAMN06295920_108124</name>
</gene>
<dbReference type="SUPFAM" id="SSF48452">
    <property type="entry name" value="TPR-like"/>
    <property type="match status" value="1"/>
</dbReference>
<dbReference type="InterPro" id="IPR026634">
    <property type="entry name" value="TPST-like"/>
</dbReference>
<sequence>MGSGGHAPTDILHTAMGHAYDLLPGQLATEAETARALADAANDPRLTRAGHALVTGRISEAEALLRQALRDDPFDIAAIRMLAEVAGRIGRYRDAESLLRRALELAPEFDGARHNLALVLVRQTRHVDALVEIERLLDRNPADRAARNLKAAALGQIGEHEASIALYEELIAEQDGHPWLWMSYGHGLKTIGRTTEAIAAYRRAVELRPETGEAWWSLANLKTFRFTDADVATMERVRAGDHLSIDDRAQIGFALGKAREDRDEDDEAFDRYAEANAIRRRMVPYHAADNVEHVDRSAAFFDAAFFAERAGWGCPDHDPIFVLGMPRSGSTLIEQILSSHPQVEGTGELHDIGQIARRLSGHSRRDQRSPYPEILADLSAAEVRALGEDYLARTRVHRHSGRPRFIDKMPNNWAHVGLIRLILPNATIIDARRHPIGCCWSVFKQNFARGQAYSYDLADLGGYYADYVRAMAAFDAAQPGIVHRVFYEAMVDDPEGGIRALLAAAGLAFDPACLAFHATERAVRTPSSEQVRRPIFRDAVDHWQRFEHRLSPLVDALGSALSDYSSMKSTEDA</sequence>
<dbReference type="Gene3D" id="3.40.50.300">
    <property type="entry name" value="P-loop containing nucleotide triphosphate hydrolases"/>
    <property type="match status" value="1"/>
</dbReference>
<keyword evidence="4" id="KW-1185">Reference proteome</keyword>
<dbReference type="Pfam" id="PF14559">
    <property type="entry name" value="TPR_19"/>
    <property type="match status" value="1"/>
</dbReference>
<dbReference type="Pfam" id="PF13469">
    <property type="entry name" value="Sulfotransfer_3"/>
    <property type="match status" value="1"/>
</dbReference>
<evidence type="ECO:0000313" key="3">
    <source>
        <dbReference type="EMBL" id="SKB90973.1"/>
    </source>
</evidence>